<keyword evidence="6" id="KW-0812">Transmembrane</keyword>
<dbReference type="SUPFAM" id="SSF56112">
    <property type="entry name" value="Protein kinase-like (PK-like)"/>
    <property type="match status" value="1"/>
</dbReference>
<dbReference type="PROSITE" id="PS50005">
    <property type="entry name" value="TPR"/>
    <property type="match status" value="1"/>
</dbReference>
<comment type="caution">
    <text evidence="8">The sequence shown here is derived from an EMBL/GenBank/DDBJ whole genome shotgun (WGS) entry which is preliminary data.</text>
</comment>
<keyword evidence="5" id="KW-0802">TPR repeat</keyword>
<sequence>MERNSWQQVRALFDAVCEMEPSQWRAELARLSGDPEVIAEALELLHAQTRELRSAREPLEQLLGAVIASELAEGDRIGPWRLRERLASGGMGIVFRAERADELYVQEVAIKFLQGAPGARVAERLAAERRILASLQHPNIARLYDGGSTPAGQPYLVMEYVRGEPLDVYCNRKQLDLQQRLALFLKICSAVQAAHARLVLHCDLKPANILVRADGEPVLLDFGVSRLLEEEQEDAGRGQFFTPAYAAPELQSGQSVGVAGDVFSLGCLLLELLAGKGGRRGALDAGQAVASPSRVAGADCPWPKALRGDLDAIVVRAGAVSPEQRYPSVEAMAADITRYQQHRPVQARNGGRLYRTGRWFRRYWKGAGMLLVVLLVVAWFVWRLDQARARAEQEARVAQEVSDFLVSSFDAANPRKGELRGSNDVTAREVLEASQARIDQQQWTSPVIKARLQSVLAQAFQNIGQVKRAEALYRDAIPVLAAAGASGRDITAVSLNELSTLLANAQRGKESEQFARQSLALDAPRPGQLRIAQAYNSLGLALNIQRRFDESEQAFDQALTMHHALGSSPLRIATVNQNKALMYIERGDYVPAEKMLRHAAELRRPWGTRTFEWWSGQYVLMRAIAAQGRYQEALDVSGEVLVLARHLFGEVNDNVASIHNERAAVLQDLGRYAEAAAEYRHGLDQYVRLDVAQTMDAGITLNNLAGLEQARGDAASADALFRRSLAIRRATVGDDVPPVWIVEANLARLLVEEGQLQQARPLIAHARAGWARQVAAEHPRRLLAEAIWVQLLVAEGDLAGADQSLAAIKAQLQGNDIRVERRYLSVLAERQRKAGDAAAAAQTLQQLVGLYESQVGRDSVETAQQRVRLADAQAAAGQCRAAQEQARIAWTAVERELLPASTLRRRAQSLLAGSGCAAG</sequence>
<dbReference type="Gene3D" id="1.10.510.10">
    <property type="entry name" value="Transferase(Phosphotransferase) domain 1"/>
    <property type="match status" value="1"/>
</dbReference>
<dbReference type="RefSeq" id="WP_323439240.1">
    <property type="nucleotide sequence ID" value="NZ_JAYFUH010000249.1"/>
</dbReference>
<dbReference type="PANTHER" id="PTHR43289">
    <property type="entry name" value="MITOGEN-ACTIVATED PROTEIN KINASE KINASE KINASE 20-RELATED"/>
    <property type="match status" value="1"/>
</dbReference>
<evidence type="ECO:0000256" key="2">
    <source>
        <dbReference type="ARBA" id="ARBA00022741"/>
    </source>
</evidence>
<keyword evidence="9" id="KW-1185">Reference proteome</keyword>
<evidence type="ECO:0000256" key="3">
    <source>
        <dbReference type="ARBA" id="ARBA00022777"/>
    </source>
</evidence>
<dbReference type="InterPro" id="IPR011009">
    <property type="entry name" value="Kinase-like_dom_sf"/>
</dbReference>
<dbReference type="PROSITE" id="PS50011">
    <property type="entry name" value="PROTEIN_KINASE_DOM"/>
    <property type="match status" value="1"/>
</dbReference>
<reference evidence="8 9" key="1">
    <citation type="submission" date="2023-12" db="EMBL/GenBank/DDBJ databases">
        <title>Stenotrophomonas guangdongensis sp. nov., isolated from wilted pepper plants (Capsicum annuum).</title>
        <authorList>
            <person name="Qiu M."/>
            <person name="Li Y."/>
            <person name="Liu Q."/>
            <person name="Zhang X."/>
            <person name="Huang Y."/>
            <person name="Guo R."/>
            <person name="Hu M."/>
            <person name="Zhou J."/>
            <person name="Zhou X."/>
        </authorList>
    </citation>
    <scope>NUCLEOTIDE SEQUENCE [LARGE SCALE GENOMIC DNA]</scope>
    <source>
        <strain evidence="8 9">MH1</strain>
    </source>
</reference>
<keyword evidence="1" id="KW-0808">Transferase</keyword>
<dbReference type="SMART" id="SM00220">
    <property type="entry name" value="S_TKc"/>
    <property type="match status" value="1"/>
</dbReference>
<dbReference type="Gene3D" id="1.25.40.10">
    <property type="entry name" value="Tetratricopeptide repeat domain"/>
    <property type="match status" value="2"/>
</dbReference>
<proteinExistence type="predicted"/>
<keyword evidence="2" id="KW-0547">Nucleotide-binding</keyword>
<dbReference type="Pfam" id="PF00069">
    <property type="entry name" value="Pkinase"/>
    <property type="match status" value="1"/>
</dbReference>
<feature type="domain" description="Protein kinase" evidence="7">
    <location>
        <begin position="80"/>
        <end position="345"/>
    </location>
</feature>
<dbReference type="Pfam" id="PF13424">
    <property type="entry name" value="TPR_12"/>
    <property type="match status" value="2"/>
</dbReference>
<dbReference type="SMART" id="SM00028">
    <property type="entry name" value="TPR"/>
    <property type="match status" value="5"/>
</dbReference>
<evidence type="ECO:0000313" key="8">
    <source>
        <dbReference type="EMBL" id="MEA5668691.1"/>
    </source>
</evidence>
<evidence type="ECO:0000256" key="1">
    <source>
        <dbReference type="ARBA" id="ARBA00022679"/>
    </source>
</evidence>
<dbReference type="InterPro" id="IPR019734">
    <property type="entry name" value="TPR_rpt"/>
</dbReference>
<evidence type="ECO:0000256" key="5">
    <source>
        <dbReference type="PROSITE-ProRule" id="PRU00339"/>
    </source>
</evidence>
<keyword evidence="4" id="KW-0067">ATP-binding</keyword>
<evidence type="ECO:0000256" key="4">
    <source>
        <dbReference type="ARBA" id="ARBA00022840"/>
    </source>
</evidence>
<gene>
    <name evidence="8" type="ORF">VA603_14180</name>
</gene>
<dbReference type="CDD" id="cd14014">
    <property type="entry name" value="STKc_PknB_like"/>
    <property type="match status" value="1"/>
</dbReference>
<dbReference type="PROSITE" id="PS00108">
    <property type="entry name" value="PROTEIN_KINASE_ST"/>
    <property type="match status" value="1"/>
</dbReference>
<keyword evidence="3" id="KW-0418">Kinase</keyword>
<organism evidence="8 9">
    <name type="scientific">Stenotrophomonas capsici</name>
    <dbReference type="NCBI Taxonomy" id="3110230"/>
    <lineage>
        <taxon>Bacteria</taxon>
        <taxon>Pseudomonadati</taxon>
        <taxon>Pseudomonadota</taxon>
        <taxon>Gammaproteobacteria</taxon>
        <taxon>Lysobacterales</taxon>
        <taxon>Lysobacteraceae</taxon>
        <taxon>Stenotrophomonas</taxon>
    </lineage>
</organism>
<dbReference type="Proteomes" id="UP001301653">
    <property type="component" value="Unassembled WGS sequence"/>
</dbReference>
<feature type="repeat" description="TPR" evidence="5">
    <location>
        <begin position="532"/>
        <end position="565"/>
    </location>
</feature>
<evidence type="ECO:0000259" key="7">
    <source>
        <dbReference type="PROSITE" id="PS50011"/>
    </source>
</evidence>
<dbReference type="PANTHER" id="PTHR43289:SF34">
    <property type="entry name" value="SERINE_THREONINE-PROTEIN KINASE YBDM-RELATED"/>
    <property type="match status" value="1"/>
</dbReference>
<dbReference type="Gene3D" id="3.30.200.20">
    <property type="entry name" value="Phosphorylase Kinase, domain 1"/>
    <property type="match status" value="1"/>
</dbReference>
<dbReference type="InterPro" id="IPR008271">
    <property type="entry name" value="Ser/Thr_kinase_AS"/>
</dbReference>
<evidence type="ECO:0000313" key="9">
    <source>
        <dbReference type="Proteomes" id="UP001301653"/>
    </source>
</evidence>
<protein>
    <submittedName>
        <fullName evidence="8">Tetratricopeptide repeat protein</fullName>
    </submittedName>
</protein>
<keyword evidence="6" id="KW-0472">Membrane</keyword>
<dbReference type="InterPro" id="IPR000719">
    <property type="entry name" value="Prot_kinase_dom"/>
</dbReference>
<keyword evidence="6" id="KW-1133">Transmembrane helix</keyword>
<feature type="transmembrane region" description="Helical" evidence="6">
    <location>
        <begin position="363"/>
        <end position="382"/>
    </location>
</feature>
<name>A0ABU5V5Q4_9GAMM</name>
<dbReference type="EMBL" id="JAYFUH010000249">
    <property type="protein sequence ID" value="MEA5668691.1"/>
    <property type="molecule type" value="Genomic_DNA"/>
</dbReference>
<accession>A0ABU5V5Q4</accession>
<evidence type="ECO:0000256" key="6">
    <source>
        <dbReference type="SAM" id="Phobius"/>
    </source>
</evidence>
<dbReference type="InterPro" id="IPR011990">
    <property type="entry name" value="TPR-like_helical_dom_sf"/>
</dbReference>
<dbReference type="SUPFAM" id="SSF48452">
    <property type="entry name" value="TPR-like"/>
    <property type="match status" value="2"/>
</dbReference>